<evidence type="ECO:0000256" key="7">
    <source>
        <dbReference type="ARBA" id="ARBA00023237"/>
    </source>
</evidence>
<feature type="domain" description="TonB-dependent receptor-like beta-barrel" evidence="11">
    <location>
        <begin position="409"/>
        <end position="949"/>
    </location>
</feature>
<comment type="subcellular location">
    <subcellularLocation>
        <location evidence="1 8">Cell outer membrane</location>
        <topology evidence="1 8">Multi-pass membrane protein</topology>
    </subcellularLocation>
</comment>
<dbReference type="Gene3D" id="2.170.130.10">
    <property type="entry name" value="TonB-dependent receptor, plug domain"/>
    <property type="match status" value="1"/>
</dbReference>
<evidence type="ECO:0000256" key="8">
    <source>
        <dbReference type="PROSITE-ProRule" id="PRU01360"/>
    </source>
</evidence>
<dbReference type="Proteomes" id="UP001597440">
    <property type="component" value="Unassembled WGS sequence"/>
</dbReference>
<reference evidence="14" key="1">
    <citation type="journal article" date="2019" name="Int. J. Syst. Evol. Microbiol.">
        <title>The Global Catalogue of Microorganisms (GCM) 10K type strain sequencing project: providing services to taxonomists for standard genome sequencing and annotation.</title>
        <authorList>
            <consortium name="The Broad Institute Genomics Platform"/>
            <consortium name="The Broad Institute Genome Sequencing Center for Infectious Disease"/>
            <person name="Wu L."/>
            <person name="Ma J."/>
        </authorList>
    </citation>
    <scope>NUCLEOTIDE SEQUENCE [LARGE SCALE GENOMIC DNA]</scope>
    <source>
        <strain evidence="14">KCTC 52298</strain>
    </source>
</reference>
<evidence type="ECO:0000256" key="9">
    <source>
        <dbReference type="RuleBase" id="RU003357"/>
    </source>
</evidence>
<evidence type="ECO:0000256" key="2">
    <source>
        <dbReference type="ARBA" id="ARBA00022448"/>
    </source>
</evidence>
<evidence type="ECO:0000256" key="10">
    <source>
        <dbReference type="SAM" id="SignalP"/>
    </source>
</evidence>
<name>A0ABW5L3X7_9SPHI</name>
<keyword evidence="4 8" id="KW-0812">Transmembrane</keyword>
<organism evidence="13 14">
    <name type="scientific">Sphingobacterium tabacisoli</name>
    <dbReference type="NCBI Taxonomy" id="2044855"/>
    <lineage>
        <taxon>Bacteria</taxon>
        <taxon>Pseudomonadati</taxon>
        <taxon>Bacteroidota</taxon>
        <taxon>Sphingobacteriia</taxon>
        <taxon>Sphingobacteriales</taxon>
        <taxon>Sphingobacteriaceae</taxon>
        <taxon>Sphingobacterium</taxon>
    </lineage>
</organism>
<accession>A0ABW5L3X7</accession>
<evidence type="ECO:0000259" key="12">
    <source>
        <dbReference type="Pfam" id="PF07715"/>
    </source>
</evidence>
<dbReference type="EMBL" id="JBHULD010000014">
    <property type="protein sequence ID" value="MFD2555273.1"/>
    <property type="molecule type" value="Genomic_DNA"/>
</dbReference>
<dbReference type="InterPro" id="IPR012910">
    <property type="entry name" value="Plug_dom"/>
</dbReference>
<dbReference type="InterPro" id="IPR039426">
    <property type="entry name" value="TonB-dep_rcpt-like"/>
</dbReference>
<keyword evidence="2 8" id="KW-0813">Transport</keyword>
<evidence type="ECO:0000256" key="1">
    <source>
        <dbReference type="ARBA" id="ARBA00004571"/>
    </source>
</evidence>
<evidence type="ECO:0000259" key="11">
    <source>
        <dbReference type="Pfam" id="PF00593"/>
    </source>
</evidence>
<keyword evidence="6 8" id="KW-0472">Membrane</keyword>
<dbReference type="Pfam" id="PF07715">
    <property type="entry name" value="Plug"/>
    <property type="match status" value="1"/>
</dbReference>
<dbReference type="InterPro" id="IPR036942">
    <property type="entry name" value="Beta-barrel_TonB_sf"/>
</dbReference>
<evidence type="ECO:0000313" key="14">
    <source>
        <dbReference type="Proteomes" id="UP001597440"/>
    </source>
</evidence>
<dbReference type="Pfam" id="PF00593">
    <property type="entry name" value="TonB_dep_Rec_b-barrel"/>
    <property type="match status" value="1"/>
</dbReference>
<dbReference type="InterPro" id="IPR037066">
    <property type="entry name" value="Plug_dom_sf"/>
</dbReference>
<dbReference type="NCBIfam" id="TIGR04056">
    <property type="entry name" value="OMP_RagA_SusC"/>
    <property type="match status" value="1"/>
</dbReference>
<evidence type="ECO:0000256" key="6">
    <source>
        <dbReference type="ARBA" id="ARBA00023136"/>
    </source>
</evidence>
<keyword evidence="3 8" id="KW-1134">Transmembrane beta strand</keyword>
<evidence type="ECO:0000256" key="5">
    <source>
        <dbReference type="ARBA" id="ARBA00023077"/>
    </source>
</evidence>
<dbReference type="SUPFAM" id="SSF49464">
    <property type="entry name" value="Carboxypeptidase regulatory domain-like"/>
    <property type="match status" value="1"/>
</dbReference>
<keyword evidence="10" id="KW-0732">Signal</keyword>
<dbReference type="NCBIfam" id="TIGR04057">
    <property type="entry name" value="SusC_RagA_signa"/>
    <property type="match status" value="1"/>
</dbReference>
<dbReference type="SUPFAM" id="SSF56935">
    <property type="entry name" value="Porins"/>
    <property type="match status" value="1"/>
</dbReference>
<comment type="similarity">
    <text evidence="8 9">Belongs to the TonB-dependent receptor family.</text>
</comment>
<feature type="signal peptide" evidence="10">
    <location>
        <begin position="1"/>
        <end position="21"/>
    </location>
</feature>
<dbReference type="Pfam" id="PF13715">
    <property type="entry name" value="CarbopepD_reg_2"/>
    <property type="match status" value="1"/>
</dbReference>
<sequence length="990" mass="109866">MRSHHLSLLVLFLCISLNSWAQQRTYQGTVKEASTGTPIAGATVQIVGKRQSTSSDRNGQFSIEANSTDVLRLTSVGWKTVTETLGNQQTLLFQLEPDETSLGEIVVVGYGTQRKSDVTGSVSTIQVDKATAMATTNVNEMLRGQAPGVQVTLQSPRPGGNSSVLIRGTKSIQGGNAPLYVLDGYPIDDINQVNPEDIASLEVLKDASSQAIYGARASNGVILITTKKGIAGQSRISYSGYLTTQKLSKNFDLYSPQEFAQLRREAWRAKNTPTFDYPEDREMFDDFELEALKNNTYADWEKLVLRNALIQNHSVGFSGGTDKTKVYTNATYFKNRGLIIGSAYERLSLRNNLSHSLNDKLTFESNITFNIDKQDIESSGLNVISLSPLAKPFDENGELVKYPLGPNSLTINPLWNLRESTNERMTNLLNLNLALNYQIAPGLKYRLNTLLARDAGEKGTYLTRLHSAGSNTNGSATILDNKRREYLIENILTYEKTFNDIHQLDLTAVQSVNEINYTTTNMTGTNFPNDILGYHGISDALNKNTIRTETKRNIASFMGRVRYGLLDKYLFSATARYDGSSVFAENEKWGVFPAASFAWKAHNEPFIQNISAIDELKARVSYGSVGNQAIAPYQTLGTVGSNPYIFGNEIVGGNITGSNLPNPFLTWETSTTFNAGIDFALLGNRITGTFEYYNTQTKDLLVDISLAGGTGFSSTITNGGKSENKGIELALTGHLIRKEGLNWSITTMFSRNRNKILETGIYDINGEAKDDIARYRFVGQPINVIYEKKFDGIFQSEEEIKASAQATQNVIMPGSIRVIDKNGDGKIDDQDNFVFAQDPKWIGSFSTTLQYKSFDLYADLYVVHGATKLNPYLAQYETGGSLQGILNGIKIPYWTPENPSSEYPRPYRDTQSHLYSLAVQDASYIRLRTVTLGYTLPNMWSSKLKVNNLRFYVMANNLFTITDYKSYSPEVNPDSYPDAKAFTAGLKFDF</sequence>
<keyword evidence="5 9" id="KW-0798">TonB box</keyword>
<dbReference type="InterPro" id="IPR023997">
    <property type="entry name" value="TonB-dep_OMP_SusC/RagA_CS"/>
</dbReference>
<evidence type="ECO:0000256" key="4">
    <source>
        <dbReference type="ARBA" id="ARBA00022692"/>
    </source>
</evidence>
<dbReference type="InterPro" id="IPR023996">
    <property type="entry name" value="TonB-dep_OMP_SusC/RagA"/>
</dbReference>
<feature type="domain" description="TonB-dependent receptor plug" evidence="12">
    <location>
        <begin position="115"/>
        <end position="221"/>
    </location>
</feature>
<keyword evidence="14" id="KW-1185">Reference proteome</keyword>
<evidence type="ECO:0000313" key="13">
    <source>
        <dbReference type="EMBL" id="MFD2555273.1"/>
    </source>
</evidence>
<proteinExistence type="inferred from homology"/>
<dbReference type="Gene3D" id="2.60.40.1120">
    <property type="entry name" value="Carboxypeptidase-like, regulatory domain"/>
    <property type="match status" value="1"/>
</dbReference>
<comment type="caution">
    <text evidence="13">The sequence shown here is derived from an EMBL/GenBank/DDBJ whole genome shotgun (WGS) entry which is preliminary data.</text>
</comment>
<dbReference type="InterPro" id="IPR008969">
    <property type="entry name" value="CarboxyPept-like_regulatory"/>
</dbReference>
<dbReference type="RefSeq" id="WP_210353628.1">
    <property type="nucleotide sequence ID" value="NZ_JAEQMU010000001.1"/>
</dbReference>
<dbReference type="Gene3D" id="2.40.170.20">
    <property type="entry name" value="TonB-dependent receptor, beta-barrel domain"/>
    <property type="match status" value="1"/>
</dbReference>
<protein>
    <submittedName>
        <fullName evidence="13">SusC/RagA family TonB-linked outer membrane protein</fullName>
    </submittedName>
</protein>
<gene>
    <name evidence="13" type="ORF">ACFSQW_12775</name>
</gene>
<evidence type="ECO:0000256" key="3">
    <source>
        <dbReference type="ARBA" id="ARBA00022452"/>
    </source>
</evidence>
<dbReference type="PROSITE" id="PS52016">
    <property type="entry name" value="TONB_DEPENDENT_REC_3"/>
    <property type="match status" value="1"/>
</dbReference>
<keyword evidence="7 8" id="KW-0998">Cell outer membrane</keyword>
<dbReference type="InterPro" id="IPR000531">
    <property type="entry name" value="Beta-barrel_TonB"/>
</dbReference>
<feature type="chain" id="PRO_5046008683" evidence="10">
    <location>
        <begin position="22"/>
        <end position="990"/>
    </location>
</feature>